<evidence type="ECO:0000313" key="2">
    <source>
        <dbReference type="Proteomes" id="UP001334084"/>
    </source>
</evidence>
<sequence length="199" mass="24101">MIFLEILINACVYGNKTKEGVKLRHRNRHVKSDISRLLDFETLRIKQNHLKSSHLEELFNYIHNYGLCFYTTPSLHKDLRYILLMNIGNCIIQDKKYNKTKCLSKIFSVVKNFARLHLKELHIEDPKIPNSQLKTINFDEFDEFYYEYLVYQWFMKMFNIEIIFLGDIDSKKYLVSIQKLKLEDMDVFDKYYKKENFKV</sequence>
<protein>
    <recommendedName>
        <fullName evidence="3">LAGLIDADG homing endonuclease</fullName>
    </recommendedName>
</protein>
<proteinExistence type="predicted"/>
<keyword evidence="2" id="KW-1185">Reference proteome</keyword>
<organism evidence="1 2">
    <name type="scientific">Vairimorpha necatrix</name>
    <dbReference type="NCBI Taxonomy" id="6039"/>
    <lineage>
        <taxon>Eukaryota</taxon>
        <taxon>Fungi</taxon>
        <taxon>Fungi incertae sedis</taxon>
        <taxon>Microsporidia</taxon>
        <taxon>Nosematidae</taxon>
        <taxon>Vairimorpha</taxon>
    </lineage>
</organism>
<dbReference type="Proteomes" id="UP001334084">
    <property type="component" value="Chromosome 1"/>
</dbReference>
<dbReference type="KEGG" id="vnx:VNE69_01071"/>
<dbReference type="EMBL" id="CP142726">
    <property type="protein sequence ID" value="WUR02132.1"/>
    <property type="molecule type" value="Genomic_DNA"/>
</dbReference>
<evidence type="ECO:0008006" key="3">
    <source>
        <dbReference type="Google" id="ProtNLM"/>
    </source>
</evidence>
<gene>
    <name evidence="1" type="ORF">VNE69_01071</name>
</gene>
<accession>A0AAX4J8D7</accession>
<dbReference type="RefSeq" id="XP_065328277.1">
    <property type="nucleotide sequence ID" value="XM_065472205.1"/>
</dbReference>
<evidence type="ECO:0000313" key="1">
    <source>
        <dbReference type="EMBL" id="WUR02132.1"/>
    </source>
</evidence>
<dbReference type="GeneID" id="90539936"/>
<reference evidence="1" key="1">
    <citation type="journal article" date="2024" name="BMC Genomics">
        <title>Functional annotation of a divergent genome using sequence and structure-based similarity.</title>
        <authorList>
            <person name="Svedberg D."/>
            <person name="Winiger R.R."/>
            <person name="Berg A."/>
            <person name="Sharma H."/>
            <person name="Tellgren-Roth C."/>
            <person name="Debrunner-Vossbrinck B.A."/>
            <person name="Vossbrinck C.R."/>
            <person name="Barandun J."/>
        </authorList>
    </citation>
    <scope>NUCLEOTIDE SEQUENCE</scope>
    <source>
        <strain evidence="1">Illinois isolate</strain>
    </source>
</reference>
<name>A0AAX4J8D7_9MICR</name>
<dbReference type="AlphaFoldDB" id="A0AAX4J8D7"/>